<name>A0A0C2Y555_HEBCY</name>
<evidence type="ECO:0000313" key="3">
    <source>
        <dbReference type="Proteomes" id="UP000053424"/>
    </source>
</evidence>
<proteinExistence type="predicted"/>
<dbReference type="Proteomes" id="UP000053424">
    <property type="component" value="Unassembled WGS sequence"/>
</dbReference>
<dbReference type="AlphaFoldDB" id="A0A0C2Y555"/>
<dbReference type="OrthoDB" id="2884925at2759"/>
<reference evidence="3" key="2">
    <citation type="submission" date="2015-01" db="EMBL/GenBank/DDBJ databases">
        <title>Evolutionary Origins and Diversification of the Mycorrhizal Mutualists.</title>
        <authorList>
            <consortium name="DOE Joint Genome Institute"/>
            <consortium name="Mycorrhizal Genomics Consortium"/>
            <person name="Kohler A."/>
            <person name="Kuo A."/>
            <person name="Nagy L.G."/>
            <person name="Floudas D."/>
            <person name="Copeland A."/>
            <person name="Barry K.W."/>
            <person name="Cichocki N."/>
            <person name="Veneault-Fourrey C."/>
            <person name="LaButti K."/>
            <person name="Lindquist E.A."/>
            <person name="Lipzen A."/>
            <person name="Lundell T."/>
            <person name="Morin E."/>
            <person name="Murat C."/>
            <person name="Riley R."/>
            <person name="Ohm R."/>
            <person name="Sun H."/>
            <person name="Tunlid A."/>
            <person name="Henrissat B."/>
            <person name="Grigoriev I.V."/>
            <person name="Hibbett D.S."/>
            <person name="Martin F."/>
        </authorList>
    </citation>
    <scope>NUCLEOTIDE SEQUENCE [LARGE SCALE GENOMIC DNA]</scope>
    <source>
        <strain evidence="3">h7</strain>
    </source>
</reference>
<gene>
    <name evidence="2" type="ORF">M413DRAFT_31925</name>
</gene>
<keyword evidence="3" id="KW-1185">Reference proteome</keyword>
<feature type="region of interest" description="Disordered" evidence="1">
    <location>
        <begin position="77"/>
        <end position="97"/>
    </location>
</feature>
<accession>A0A0C2Y555</accession>
<reference evidence="2 3" key="1">
    <citation type="submission" date="2014-04" db="EMBL/GenBank/DDBJ databases">
        <authorList>
            <consortium name="DOE Joint Genome Institute"/>
            <person name="Kuo A."/>
            <person name="Gay G."/>
            <person name="Dore J."/>
            <person name="Kohler A."/>
            <person name="Nagy L.G."/>
            <person name="Floudas D."/>
            <person name="Copeland A."/>
            <person name="Barry K.W."/>
            <person name="Cichocki N."/>
            <person name="Veneault-Fourrey C."/>
            <person name="LaButti K."/>
            <person name="Lindquist E.A."/>
            <person name="Lipzen A."/>
            <person name="Lundell T."/>
            <person name="Morin E."/>
            <person name="Murat C."/>
            <person name="Sun H."/>
            <person name="Tunlid A."/>
            <person name="Henrissat B."/>
            <person name="Grigoriev I.V."/>
            <person name="Hibbett D.S."/>
            <person name="Martin F."/>
            <person name="Nordberg H.P."/>
            <person name="Cantor M.N."/>
            <person name="Hua S.X."/>
        </authorList>
    </citation>
    <scope>NUCLEOTIDE SEQUENCE [LARGE SCALE GENOMIC DNA]</scope>
    <source>
        <strain evidence="3">h7</strain>
    </source>
</reference>
<dbReference type="InterPro" id="IPR032675">
    <property type="entry name" value="LRR_dom_sf"/>
</dbReference>
<protein>
    <submittedName>
        <fullName evidence="2">Uncharacterized protein</fullName>
    </submittedName>
</protein>
<organism evidence="2 3">
    <name type="scientific">Hebeloma cylindrosporum</name>
    <dbReference type="NCBI Taxonomy" id="76867"/>
    <lineage>
        <taxon>Eukaryota</taxon>
        <taxon>Fungi</taxon>
        <taxon>Dikarya</taxon>
        <taxon>Basidiomycota</taxon>
        <taxon>Agaricomycotina</taxon>
        <taxon>Agaricomycetes</taxon>
        <taxon>Agaricomycetidae</taxon>
        <taxon>Agaricales</taxon>
        <taxon>Agaricineae</taxon>
        <taxon>Hymenogastraceae</taxon>
        <taxon>Hebeloma</taxon>
    </lineage>
</organism>
<dbReference type="Gene3D" id="1.20.1280.50">
    <property type="match status" value="1"/>
</dbReference>
<dbReference type="Gene3D" id="3.80.10.10">
    <property type="entry name" value="Ribonuclease Inhibitor"/>
    <property type="match status" value="1"/>
</dbReference>
<evidence type="ECO:0000256" key="1">
    <source>
        <dbReference type="SAM" id="MobiDB-lite"/>
    </source>
</evidence>
<dbReference type="HOGENOM" id="CLU_018544_11_0_1"/>
<evidence type="ECO:0000313" key="2">
    <source>
        <dbReference type="EMBL" id="KIM36172.1"/>
    </source>
</evidence>
<sequence length="537" mass="60225">MHAVANLPQPPDAAPGISIHHIHLANADTNSERTTEILGELVASLVLSHSTRSTHPSLDSSSNISVDNRIDCAKRGVPHFPGADIPSPRSTGTPAPGGFDVTQLPVEIICEIFEKFVEDDLLHPIRDDKAPRPRVSRICRSDPTKLGQICSRWRTVAINLQKLWSNIFIYNPKHSQIHLTDIWLARSRNSPLNLIIDYDYCTGHDLESGAQILGSFIRHLDHCKQFHLNISIKLLGLLSALIDSPHKPPILESVDLCFPDIFSHNNAEVHMDAIDAIWKYFHHCPSLRQVVWQADEVPSFPKHAPFQLTHVHARFCVSIDDILTFLPQLPLIQELQIEDLSKGPPGPMSPPLLLQHLRLLRIRSHEIPATSFIASLTCPSLETLVIIHSNFSDQSNQDLQALPRLLHRSACRLQKLDLRDSGTNLTDEEWNRCLSNSPLQFLMDLHLSTGSISDRVVGLLSRKSPAGLHEFAPFLEKLYIPSCETSDGLLASMASSRWYKPLDDHNSMLLGHLRKAVIFPRHFGPIDEAFFSTNVLY</sequence>
<dbReference type="EMBL" id="KN831808">
    <property type="protein sequence ID" value="KIM36172.1"/>
    <property type="molecule type" value="Genomic_DNA"/>
</dbReference>
<dbReference type="SUPFAM" id="SSF52047">
    <property type="entry name" value="RNI-like"/>
    <property type="match status" value="1"/>
</dbReference>